<keyword evidence="3" id="KW-0238">DNA-binding</keyword>
<dbReference type="InterPro" id="IPR050192">
    <property type="entry name" value="CopG/NikR_regulator"/>
</dbReference>
<evidence type="ECO:0000313" key="8">
    <source>
        <dbReference type="Proteomes" id="UP000186914"/>
    </source>
</evidence>
<dbReference type="Gene3D" id="1.10.1220.10">
    <property type="entry name" value="Met repressor-like"/>
    <property type="match status" value="1"/>
</dbReference>
<dbReference type="Pfam" id="PF01402">
    <property type="entry name" value="RHH_1"/>
    <property type="match status" value="1"/>
</dbReference>
<dbReference type="AlphaFoldDB" id="A0A1N7FD96"/>
<dbReference type="RefSeq" id="WP_076433497.1">
    <property type="nucleotide sequence ID" value="NZ_FTNO01000008.1"/>
</dbReference>
<keyword evidence="4" id="KW-0804">Transcription</keyword>
<dbReference type="Gene3D" id="3.30.70.1150">
    <property type="entry name" value="ACT-like. Chain A, domain 2"/>
    <property type="match status" value="1"/>
</dbReference>
<feature type="domain" description="Transcription factor NikR nickel binding C-terminal" evidence="6">
    <location>
        <begin position="54"/>
        <end position="124"/>
    </location>
</feature>
<dbReference type="Proteomes" id="UP000186914">
    <property type="component" value="Unassembled WGS sequence"/>
</dbReference>
<dbReference type="CDD" id="cd22231">
    <property type="entry name" value="RHH_NikR_HicB-like"/>
    <property type="match status" value="1"/>
</dbReference>
<dbReference type="InterPro" id="IPR014864">
    <property type="entry name" value="TF_NikR_Ni-bd_C"/>
</dbReference>
<evidence type="ECO:0000259" key="6">
    <source>
        <dbReference type="Pfam" id="PF08753"/>
    </source>
</evidence>
<dbReference type="Pfam" id="PF08753">
    <property type="entry name" value="NikR_C"/>
    <property type="match status" value="1"/>
</dbReference>
<dbReference type="InterPro" id="IPR013321">
    <property type="entry name" value="Arc_rbn_hlx_hlx"/>
</dbReference>
<proteinExistence type="inferred from homology"/>
<evidence type="ECO:0000256" key="1">
    <source>
        <dbReference type="ARBA" id="ARBA00008478"/>
    </source>
</evidence>
<reference evidence="8" key="1">
    <citation type="submission" date="2017-01" db="EMBL/GenBank/DDBJ databases">
        <authorList>
            <person name="Varghese N."/>
            <person name="Submissions S."/>
        </authorList>
    </citation>
    <scope>NUCLEOTIDE SEQUENCE [LARGE SCALE GENOMIC DNA]</scope>
    <source>
        <strain evidence="8">CGMCC 1.7737</strain>
    </source>
</reference>
<dbReference type="SUPFAM" id="SSF55021">
    <property type="entry name" value="ACT-like"/>
    <property type="match status" value="1"/>
</dbReference>
<evidence type="ECO:0000256" key="2">
    <source>
        <dbReference type="ARBA" id="ARBA00023015"/>
    </source>
</evidence>
<organism evidence="7 8">
    <name type="scientific">Haladaptatus litoreus</name>
    <dbReference type="NCBI Taxonomy" id="553468"/>
    <lineage>
        <taxon>Archaea</taxon>
        <taxon>Methanobacteriati</taxon>
        <taxon>Methanobacteriota</taxon>
        <taxon>Stenosarchaea group</taxon>
        <taxon>Halobacteria</taxon>
        <taxon>Halobacteriales</taxon>
        <taxon>Haladaptataceae</taxon>
        <taxon>Haladaptatus</taxon>
    </lineage>
</organism>
<feature type="domain" description="Ribbon-helix-helix protein CopG" evidence="5">
    <location>
        <begin position="1"/>
        <end position="41"/>
    </location>
</feature>
<evidence type="ECO:0000259" key="5">
    <source>
        <dbReference type="Pfam" id="PF01402"/>
    </source>
</evidence>
<dbReference type="OrthoDB" id="25654at2157"/>
<dbReference type="InterPro" id="IPR027271">
    <property type="entry name" value="Acetolactate_synth/TF_NikR_C"/>
</dbReference>
<dbReference type="GO" id="GO:0006355">
    <property type="term" value="P:regulation of DNA-templated transcription"/>
    <property type="evidence" value="ECO:0007669"/>
    <property type="project" value="InterPro"/>
</dbReference>
<dbReference type="PANTHER" id="PTHR34719">
    <property type="entry name" value="NICKEL-RESPONSIVE REGULATOR"/>
    <property type="match status" value="1"/>
</dbReference>
<dbReference type="EMBL" id="FTNO01000008">
    <property type="protein sequence ID" value="SIR98205.1"/>
    <property type="molecule type" value="Genomic_DNA"/>
</dbReference>
<dbReference type="InterPro" id="IPR010985">
    <property type="entry name" value="Ribbon_hlx_hlx"/>
</dbReference>
<comment type="similarity">
    <text evidence="1">Belongs to the transcriptional regulatory CopG/NikR family.</text>
</comment>
<accession>A0A1N7FD96</accession>
<protein>
    <submittedName>
        <fullName evidence="7">CopG family transcriptional regulator, nickel-responsive regulator</fullName>
    </submittedName>
</protein>
<dbReference type="SUPFAM" id="SSF47598">
    <property type="entry name" value="Ribbon-helix-helix"/>
    <property type="match status" value="1"/>
</dbReference>
<evidence type="ECO:0000256" key="3">
    <source>
        <dbReference type="ARBA" id="ARBA00023125"/>
    </source>
</evidence>
<evidence type="ECO:0000256" key="4">
    <source>
        <dbReference type="ARBA" id="ARBA00023163"/>
    </source>
</evidence>
<sequence>MRTSLNIPQEVLDSFDETWEAEDMESRSRAVREAMQEYIERHTQFEDIEGDAIAVVAFDYEHTLVIGELHTVQHEFEDIIGTMQHMHHGEWCLETIFCTGSADRIRKLVYQLRDFDAVGRVNVMFLQPAPDTNSVT</sequence>
<keyword evidence="8" id="KW-1185">Reference proteome</keyword>
<dbReference type="GO" id="GO:0003677">
    <property type="term" value="F:DNA binding"/>
    <property type="evidence" value="ECO:0007669"/>
    <property type="project" value="UniProtKB-KW"/>
</dbReference>
<keyword evidence="2" id="KW-0805">Transcription regulation</keyword>
<name>A0A1N7FD96_9EURY</name>
<dbReference type="InterPro" id="IPR045865">
    <property type="entry name" value="ACT-like_dom_sf"/>
</dbReference>
<gene>
    <name evidence="7" type="ORF">SAMN05421858_4958</name>
</gene>
<dbReference type="PANTHER" id="PTHR34719:SF2">
    <property type="entry name" value="NICKEL-RESPONSIVE REGULATOR"/>
    <property type="match status" value="1"/>
</dbReference>
<dbReference type="InterPro" id="IPR002145">
    <property type="entry name" value="CopG"/>
</dbReference>
<evidence type="ECO:0000313" key="7">
    <source>
        <dbReference type="EMBL" id="SIR98205.1"/>
    </source>
</evidence>